<dbReference type="AlphaFoldDB" id="A0AAU3I6M0"/>
<gene>
    <name evidence="2" type="ORF">OG699_39450</name>
</gene>
<evidence type="ECO:0000313" key="2">
    <source>
        <dbReference type="EMBL" id="WTZ13521.1"/>
    </source>
</evidence>
<feature type="compositionally biased region" description="Basic and acidic residues" evidence="1">
    <location>
        <begin position="1"/>
        <end position="15"/>
    </location>
</feature>
<reference evidence="2" key="1">
    <citation type="submission" date="2022-10" db="EMBL/GenBank/DDBJ databases">
        <title>The complete genomes of actinobacterial strains from the NBC collection.</title>
        <authorList>
            <person name="Joergensen T.S."/>
            <person name="Alvarez Arevalo M."/>
            <person name="Sterndorff E.B."/>
            <person name="Faurdal D."/>
            <person name="Vuksanovic O."/>
            <person name="Mourched A.-S."/>
            <person name="Charusanti P."/>
            <person name="Shaw S."/>
            <person name="Blin K."/>
            <person name="Weber T."/>
        </authorList>
    </citation>
    <scope>NUCLEOTIDE SEQUENCE</scope>
    <source>
        <strain evidence="2">NBC_01393</strain>
    </source>
</reference>
<accession>A0AAU3I6M0</accession>
<evidence type="ECO:0000256" key="1">
    <source>
        <dbReference type="SAM" id="MobiDB-lite"/>
    </source>
</evidence>
<organism evidence="2">
    <name type="scientific">Streptomyces sp. NBC_01393</name>
    <dbReference type="NCBI Taxonomy" id="2903851"/>
    <lineage>
        <taxon>Bacteria</taxon>
        <taxon>Bacillati</taxon>
        <taxon>Actinomycetota</taxon>
        <taxon>Actinomycetes</taxon>
        <taxon>Kitasatosporales</taxon>
        <taxon>Streptomycetaceae</taxon>
        <taxon>Streptomyces</taxon>
    </lineage>
</organism>
<dbReference type="EMBL" id="CP109546">
    <property type="protein sequence ID" value="WTZ13521.1"/>
    <property type="molecule type" value="Genomic_DNA"/>
</dbReference>
<feature type="region of interest" description="Disordered" evidence="1">
    <location>
        <begin position="1"/>
        <end position="28"/>
    </location>
</feature>
<proteinExistence type="predicted"/>
<name>A0AAU3I6M0_9ACTN</name>
<protein>
    <submittedName>
        <fullName evidence="2">Uncharacterized protein</fullName>
    </submittedName>
</protein>
<sequence>MKLRTSMEKGADGRVRARSRAKADPISWTTPQGADIEAEVVALGALLAGG</sequence>